<dbReference type="Gene3D" id="3.10.50.30">
    <property type="entry name" value="Transcription elongation factor, GreA/GreB, C-terminal domain"/>
    <property type="match status" value="1"/>
</dbReference>
<proteinExistence type="predicted"/>
<dbReference type="Proteomes" id="UP000287823">
    <property type="component" value="Unassembled WGS sequence"/>
</dbReference>
<organism evidence="2 3">
    <name type="scientific">Aliidiomarina soli</name>
    <dbReference type="NCBI Taxonomy" id="1928574"/>
    <lineage>
        <taxon>Bacteria</taxon>
        <taxon>Pseudomonadati</taxon>
        <taxon>Pseudomonadota</taxon>
        <taxon>Gammaproteobacteria</taxon>
        <taxon>Alteromonadales</taxon>
        <taxon>Idiomarinaceae</taxon>
        <taxon>Aliidiomarina</taxon>
    </lineage>
</organism>
<feature type="domain" description="Transcription elongation factor GreA/GreB C-terminal" evidence="1">
    <location>
        <begin position="54"/>
        <end position="125"/>
    </location>
</feature>
<reference evidence="2 3" key="1">
    <citation type="journal article" date="2011" name="Front. Microbiol.">
        <title>Genomic signatures of strain selection and enhancement in Bacillus atrophaeus var. globigii, a historical biowarfare simulant.</title>
        <authorList>
            <person name="Gibbons H.S."/>
            <person name="Broomall S.M."/>
            <person name="McNew L.A."/>
            <person name="Daligault H."/>
            <person name="Chapman C."/>
            <person name="Bruce D."/>
            <person name="Karavis M."/>
            <person name="Krepps M."/>
            <person name="McGregor P.A."/>
            <person name="Hong C."/>
            <person name="Park K.H."/>
            <person name="Akmal A."/>
            <person name="Feldman A."/>
            <person name="Lin J.S."/>
            <person name="Chang W.E."/>
            <person name="Higgs B.W."/>
            <person name="Demirev P."/>
            <person name="Lindquist J."/>
            <person name="Liem A."/>
            <person name="Fochler E."/>
            <person name="Read T.D."/>
            <person name="Tapia R."/>
            <person name="Johnson S."/>
            <person name="Bishop-Lilly K.A."/>
            <person name="Detter C."/>
            <person name="Han C."/>
            <person name="Sozhamannan S."/>
            <person name="Rosenzweig C.N."/>
            <person name="Skowronski E.W."/>
        </authorList>
    </citation>
    <scope>NUCLEOTIDE SEQUENCE [LARGE SCALE GENOMIC DNA]</scope>
    <source>
        <strain evidence="2 3">Y4G10-17</strain>
    </source>
</reference>
<dbReference type="SUPFAM" id="SSF54534">
    <property type="entry name" value="FKBP-like"/>
    <property type="match status" value="1"/>
</dbReference>
<dbReference type="InterPro" id="IPR036953">
    <property type="entry name" value="GreA/GreB_C_sf"/>
</dbReference>
<evidence type="ECO:0000313" key="2">
    <source>
        <dbReference type="EMBL" id="RUO32948.1"/>
    </source>
</evidence>
<sequence length="131" mass="14580">MLARMFRYCKTSICPRHPMFSENSQQVLLDPVALASLLNRLEQSNSSNARLERRAGVGSYLTLTRLDWVEQLEIQLVEPSLSQPSQGRISFLSPLGSALIGLRPGNTASIDCAEGKSRWMITDVSQRRGDS</sequence>
<accession>A0A432WGP2</accession>
<dbReference type="GO" id="GO:0032784">
    <property type="term" value="P:regulation of DNA-templated transcription elongation"/>
    <property type="evidence" value="ECO:0007669"/>
    <property type="project" value="InterPro"/>
</dbReference>
<dbReference type="Pfam" id="PF01272">
    <property type="entry name" value="GreA_GreB"/>
    <property type="match status" value="1"/>
</dbReference>
<dbReference type="EMBL" id="PIPO01000003">
    <property type="protein sequence ID" value="RUO32948.1"/>
    <property type="molecule type" value="Genomic_DNA"/>
</dbReference>
<name>A0A432WGP2_9GAMM</name>
<keyword evidence="3" id="KW-1185">Reference proteome</keyword>
<dbReference type="InterPro" id="IPR001437">
    <property type="entry name" value="Tscrpt_elong_fac_GreA/B_C"/>
</dbReference>
<keyword evidence="2" id="KW-0648">Protein biosynthesis</keyword>
<evidence type="ECO:0000259" key="1">
    <source>
        <dbReference type="Pfam" id="PF01272"/>
    </source>
</evidence>
<keyword evidence="2" id="KW-0251">Elongation factor</keyword>
<comment type="caution">
    <text evidence="2">The sequence shown here is derived from an EMBL/GenBank/DDBJ whole genome shotgun (WGS) entry which is preliminary data.</text>
</comment>
<dbReference type="GO" id="GO:0003677">
    <property type="term" value="F:DNA binding"/>
    <property type="evidence" value="ECO:0007669"/>
    <property type="project" value="InterPro"/>
</dbReference>
<evidence type="ECO:0000313" key="3">
    <source>
        <dbReference type="Proteomes" id="UP000287823"/>
    </source>
</evidence>
<dbReference type="AlphaFoldDB" id="A0A432WGP2"/>
<protein>
    <submittedName>
        <fullName evidence="2">Transcription elongation factor GreAB</fullName>
    </submittedName>
</protein>
<dbReference type="GO" id="GO:0003746">
    <property type="term" value="F:translation elongation factor activity"/>
    <property type="evidence" value="ECO:0007669"/>
    <property type="project" value="UniProtKB-KW"/>
</dbReference>
<gene>
    <name evidence="2" type="ORF">CWE14_06785</name>
</gene>